<evidence type="ECO:0000259" key="10">
    <source>
        <dbReference type="Pfam" id="PF03644"/>
    </source>
</evidence>
<comment type="catalytic activity">
    <reaction evidence="7">
        <text>an N(4)-(oligosaccharide-(1-&gt;3)-[oligosaccharide-(1-&gt;6)]-beta-D-Man-(1-&gt;4)-beta-D-GlcNAc-(1-&gt;4)-alpha-D-GlcNAc)-L-asparaginyl-[protein] + H2O = an oligosaccharide-(1-&gt;3)-[oligosaccharide-(1-&gt;6)]-beta-D-Man-(1-&gt;4)-D-GlcNAc + N(4)-(N-acetyl-beta-D-glucosaminyl)-L-asparaginyl-[protein]</text>
        <dbReference type="Rhea" id="RHEA:73067"/>
        <dbReference type="Rhea" id="RHEA-COMP:12603"/>
        <dbReference type="Rhea" id="RHEA-COMP:18176"/>
        <dbReference type="ChEBI" id="CHEBI:15377"/>
        <dbReference type="ChEBI" id="CHEBI:132248"/>
        <dbReference type="ChEBI" id="CHEBI:192714"/>
        <dbReference type="ChEBI" id="CHEBI:192715"/>
        <dbReference type="EC" id="3.2.1.96"/>
    </reaction>
</comment>
<dbReference type="AlphaFoldDB" id="A0A059A9R2"/>
<dbReference type="eggNOG" id="KOG2331">
    <property type="taxonomic scope" value="Eukaryota"/>
</dbReference>
<sequence>MFPLQFLLHFLSTAVRRIKIFARSLTMSENLKNHQVQEEPQSTAQDPDPIDPVLPATPISYPIKTLEELESRSYFESFHYPFNTASVSLETGHGGLPNRPRILVCHDMKGGYVDDKWVQGGDNPDAYAIWHWYLMDVFVYFSHNLVTLPPPCWTNAAHRHGVQVLGTFIAEWEEGQRTCDKLLSTQDSAQMYAERLAELAVALGFDGWLINMEVKLKLEQIPHLLEFVRHLTETMHSKVPGSLVIWYDSVTIEGNLSWQDQLNNYNKPFFDLCDGIFVNYTWQESYPRLSAAVAGDRKYDVYMGIDVFGRNTYGGGQWKASVALDVLKKDEVSAAIFAPGWVYETKQPPNFETAQNRWWSLVENSWGVLQRYPKSLPFHSNFDQGRGYHYSVDGNQISEAPWCNISCQSFQVLYILNSTCAFFLLMFIHVIDIWQPFLEFHGDGSVSPIDVSVNLKEASFSRGGNITFKGTLKGNADFTTRLFEAELPLGNLPIYFTYSVKSKGSSLVGLSLEFSSEKNEKNTVLLASHGDALHTMSQFISRFSKVIMPHQVTKLESSPGWVILESSILMEGYTLKGIRALCYRPLSMTSGSDDQSTEFYAVLGHITIETEKHSSFLPPSSSWLVEGQDIKWTSKSQGSKTVSLEISWKWRDGNSPYFSYIVYVQKITKMEGTGPDRVASEGARKYLGVAQVRSFYVSDHVVPPSVVSLKFVIQVCGVDGACQKLDESPSFTLEC</sequence>
<protein>
    <recommendedName>
        <fullName evidence="3">mannosyl-glycoprotein endo-beta-N-acetylglucosaminidase</fullName>
        <ecNumber evidence="3">3.2.1.96</ecNumber>
    </recommendedName>
</protein>
<dbReference type="Gene3D" id="2.60.120.260">
    <property type="entry name" value="Galactose-binding domain-like"/>
    <property type="match status" value="1"/>
</dbReference>
<dbReference type="PANTHER" id="PTHR13246">
    <property type="entry name" value="ENDO BETA N-ACETYLGLUCOSAMINIDASE"/>
    <property type="match status" value="1"/>
</dbReference>
<evidence type="ECO:0000259" key="11">
    <source>
        <dbReference type="Pfam" id="PF25529"/>
    </source>
</evidence>
<dbReference type="InParanoid" id="A0A059A9R2"/>
<dbReference type="Gene3D" id="3.20.20.80">
    <property type="entry name" value="Glycosidases"/>
    <property type="match status" value="1"/>
</dbReference>
<comment type="subcellular location">
    <subcellularLocation>
        <location evidence="1">Cytoplasm</location>
        <location evidence="1">Cytosol</location>
    </subcellularLocation>
</comment>
<evidence type="ECO:0000256" key="1">
    <source>
        <dbReference type="ARBA" id="ARBA00004514"/>
    </source>
</evidence>
<evidence type="ECO:0000256" key="7">
    <source>
        <dbReference type="ARBA" id="ARBA00034414"/>
    </source>
</evidence>
<reference evidence="12" key="1">
    <citation type="submission" date="2013-07" db="EMBL/GenBank/DDBJ databases">
        <title>The genome of Eucalyptus grandis.</title>
        <authorList>
            <person name="Schmutz J."/>
            <person name="Hayes R."/>
            <person name="Myburg A."/>
            <person name="Tuskan G."/>
            <person name="Grattapaglia D."/>
            <person name="Rokhsar D.S."/>
        </authorList>
    </citation>
    <scope>NUCLEOTIDE SEQUENCE</scope>
    <source>
        <tissue evidence="12">Leaf extractions</tissue>
    </source>
</reference>
<dbReference type="Pfam" id="PF25529">
    <property type="entry name" value="Ig_ENGASE1_C"/>
    <property type="match status" value="1"/>
</dbReference>
<dbReference type="PANTHER" id="PTHR13246:SF1">
    <property type="entry name" value="CYTOSOLIC ENDO-BETA-N-ACETYLGLUCOSAMINIDASE"/>
    <property type="match status" value="1"/>
</dbReference>
<name>A0A059A9R2_EUCGR</name>
<comment type="similarity">
    <text evidence="2">Belongs to the glycosyl hydrolase 85 family.</text>
</comment>
<dbReference type="FunCoup" id="A0A059A9R2">
    <property type="interactions" value="1098"/>
</dbReference>
<feature type="domain" description="Cytosolic endo-beta-N-acetylglucosaminidase TIM barrel" evidence="10">
    <location>
        <begin position="113"/>
        <end position="390"/>
    </location>
</feature>
<proteinExistence type="inferred from homology"/>
<gene>
    <name evidence="12" type="ORF">EUGRSUZ_J00174</name>
</gene>
<dbReference type="Gramene" id="KCW50434">
    <property type="protein sequence ID" value="KCW50434"/>
    <property type="gene ID" value="EUGRSUZ_J00174"/>
</dbReference>
<evidence type="ECO:0000256" key="3">
    <source>
        <dbReference type="ARBA" id="ARBA00012566"/>
    </source>
</evidence>
<dbReference type="Pfam" id="PF03644">
    <property type="entry name" value="Glyco_hydro_85"/>
    <property type="match status" value="1"/>
</dbReference>
<evidence type="ECO:0000256" key="6">
    <source>
        <dbReference type="ARBA" id="ARBA00023295"/>
    </source>
</evidence>
<dbReference type="EC" id="3.2.1.96" evidence="3"/>
<evidence type="ECO:0000256" key="2">
    <source>
        <dbReference type="ARBA" id="ARBA00007849"/>
    </source>
</evidence>
<dbReference type="FunFam" id="3.20.20.80:FF:000043">
    <property type="entry name" value="cytosolic endo-beta-N-acetylglucosaminidase"/>
    <property type="match status" value="1"/>
</dbReference>
<dbReference type="InterPro" id="IPR005201">
    <property type="entry name" value="TIM_ENGase"/>
</dbReference>
<accession>A0A059A9R2</accession>
<organism evidence="12">
    <name type="scientific">Eucalyptus grandis</name>
    <name type="common">Flooded gum</name>
    <dbReference type="NCBI Taxonomy" id="71139"/>
    <lineage>
        <taxon>Eukaryota</taxon>
        <taxon>Viridiplantae</taxon>
        <taxon>Streptophyta</taxon>
        <taxon>Embryophyta</taxon>
        <taxon>Tracheophyta</taxon>
        <taxon>Spermatophyta</taxon>
        <taxon>Magnoliopsida</taxon>
        <taxon>eudicotyledons</taxon>
        <taxon>Gunneridae</taxon>
        <taxon>Pentapetalae</taxon>
        <taxon>rosids</taxon>
        <taxon>malvids</taxon>
        <taxon>Myrtales</taxon>
        <taxon>Myrtaceae</taxon>
        <taxon>Myrtoideae</taxon>
        <taxon>Eucalypteae</taxon>
        <taxon>Eucalyptus</taxon>
    </lineage>
</organism>
<keyword evidence="6" id="KW-0326">Glycosidase</keyword>
<dbReference type="STRING" id="71139.A0A059A9R2"/>
<dbReference type="OMA" id="WGVLQSY"/>
<feature type="domain" description="Cytosolic endo-beta-N-acetylglucosaminidase C-terminal" evidence="11">
    <location>
        <begin position="617"/>
        <end position="734"/>
    </location>
</feature>
<evidence type="ECO:0000256" key="5">
    <source>
        <dbReference type="ARBA" id="ARBA00022801"/>
    </source>
</evidence>
<keyword evidence="5" id="KW-0378">Hydrolase</keyword>
<feature type="region of interest" description="Disordered" evidence="9">
    <location>
        <begin position="32"/>
        <end position="51"/>
    </location>
</feature>
<dbReference type="GO" id="GO:0005829">
    <property type="term" value="C:cytosol"/>
    <property type="evidence" value="ECO:0007669"/>
    <property type="project" value="UniProtKB-SubCell"/>
</dbReference>
<dbReference type="InterPro" id="IPR032979">
    <property type="entry name" value="ENGase"/>
</dbReference>
<comment type="function">
    <text evidence="8">Endoglycosidase that releases N-glycans from glycoproteins by cleaving the beta-1,4-glycosidic bond in the N,N'-diacetylchitobiose core. Involved in the production of high-mannose type N-glycans during plant development and fruit maturation.</text>
</comment>
<evidence type="ECO:0000256" key="9">
    <source>
        <dbReference type="SAM" id="MobiDB-lite"/>
    </source>
</evidence>
<dbReference type="CDD" id="cd06547">
    <property type="entry name" value="GH85_ENGase"/>
    <property type="match status" value="1"/>
</dbReference>
<evidence type="ECO:0000256" key="8">
    <source>
        <dbReference type="ARBA" id="ARBA00060018"/>
    </source>
</evidence>
<dbReference type="InterPro" id="IPR057882">
    <property type="entry name" value="ENGase_C"/>
</dbReference>
<dbReference type="GO" id="GO:0033925">
    <property type="term" value="F:mannosyl-glycoprotein endo-beta-N-acetylglucosaminidase activity"/>
    <property type="evidence" value="ECO:0000318"/>
    <property type="project" value="GO_Central"/>
</dbReference>
<dbReference type="GO" id="GO:0006491">
    <property type="term" value="P:N-glycan processing"/>
    <property type="evidence" value="ECO:0000318"/>
    <property type="project" value="GO_Central"/>
</dbReference>
<evidence type="ECO:0000256" key="4">
    <source>
        <dbReference type="ARBA" id="ARBA00022490"/>
    </source>
</evidence>
<keyword evidence="4" id="KW-0963">Cytoplasm</keyword>
<dbReference type="EMBL" id="KK198762">
    <property type="protein sequence ID" value="KCW50434.1"/>
    <property type="molecule type" value="Genomic_DNA"/>
</dbReference>
<evidence type="ECO:0000313" key="12">
    <source>
        <dbReference type="EMBL" id="KCW50434.1"/>
    </source>
</evidence>